<evidence type="ECO:0000313" key="2">
    <source>
        <dbReference type="RefSeq" id="XP_065671914.1"/>
    </source>
</evidence>
<dbReference type="Proteomes" id="UP001652625">
    <property type="component" value="Chromosome 13"/>
</dbReference>
<accession>A0ABM4DC19</accession>
<dbReference type="GeneID" id="136089759"/>
<dbReference type="PANTHER" id="PTHR47510">
    <property type="entry name" value="REVERSE TRANSCRIPTASE DOMAIN-CONTAINING PROTEIN"/>
    <property type="match status" value="1"/>
</dbReference>
<gene>
    <name evidence="2" type="primary">LOC136089759</name>
</gene>
<sequence>MLKVDNNSLYEPQIIAHEFNKYFTEIGSTLSRKIPNTQTSFYDFLVPIDKDICSEELSAELSFDEFEKNFQIFKKKKAPDADEINGNIVIPLYFICTRCFIFFSDCYEQLKNVLFKIFRVSIHQGIFPERLKLARVTPIHKEGDRSNISNYRPISVLSIFSKILERNFWKPSFILLVR</sequence>
<organism evidence="1 2">
    <name type="scientific">Hydra vulgaris</name>
    <name type="common">Hydra</name>
    <name type="synonym">Hydra attenuata</name>
    <dbReference type="NCBI Taxonomy" id="6087"/>
    <lineage>
        <taxon>Eukaryota</taxon>
        <taxon>Metazoa</taxon>
        <taxon>Cnidaria</taxon>
        <taxon>Hydrozoa</taxon>
        <taxon>Hydroidolina</taxon>
        <taxon>Anthoathecata</taxon>
        <taxon>Aplanulata</taxon>
        <taxon>Hydridae</taxon>
        <taxon>Hydra</taxon>
    </lineage>
</organism>
<dbReference type="RefSeq" id="XP_065671914.1">
    <property type="nucleotide sequence ID" value="XM_065815842.1"/>
</dbReference>
<keyword evidence="1" id="KW-1185">Reference proteome</keyword>
<evidence type="ECO:0000313" key="1">
    <source>
        <dbReference type="Proteomes" id="UP001652625"/>
    </source>
</evidence>
<name>A0ABM4DC19_HYDVU</name>
<reference evidence="2" key="1">
    <citation type="submission" date="2025-08" db="UniProtKB">
        <authorList>
            <consortium name="RefSeq"/>
        </authorList>
    </citation>
    <scope>IDENTIFICATION</scope>
</reference>
<proteinExistence type="predicted"/>
<protein>
    <submittedName>
        <fullName evidence="2">Uncharacterized protein LOC136089759</fullName>
    </submittedName>
</protein>
<dbReference type="PANTHER" id="PTHR47510:SF3">
    <property type="entry name" value="ENDO_EXONUCLEASE_PHOSPHATASE DOMAIN-CONTAINING PROTEIN"/>
    <property type="match status" value="1"/>
</dbReference>